<reference evidence="1 2" key="1">
    <citation type="journal article" date="2024" name="Plant Biotechnol. J.">
        <title>Genome and CRISPR/Cas9 system of a widespread forest tree (Populus alba) in the world.</title>
        <authorList>
            <person name="Liu Y.J."/>
            <person name="Jiang P.F."/>
            <person name="Han X.M."/>
            <person name="Li X.Y."/>
            <person name="Wang H.M."/>
            <person name="Wang Y.J."/>
            <person name="Wang X.X."/>
            <person name="Zeng Q.Y."/>
        </authorList>
    </citation>
    <scope>NUCLEOTIDE SEQUENCE [LARGE SCALE GENOMIC DNA]</scope>
    <source>
        <strain evidence="2">cv. PAL-ZL1</strain>
    </source>
</reference>
<gene>
    <name evidence="1" type="ORF">D5086_008998</name>
</gene>
<name>A0ACC4CI19_POPAL</name>
<organism evidence="1 2">
    <name type="scientific">Populus alba</name>
    <name type="common">White poplar</name>
    <dbReference type="NCBI Taxonomy" id="43335"/>
    <lineage>
        <taxon>Eukaryota</taxon>
        <taxon>Viridiplantae</taxon>
        <taxon>Streptophyta</taxon>
        <taxon>Embryophyta</taxon>
        <taxon>Tracheophyta</taxon>
        <taxon>Spermatophyta</taxon>
        <taxon>Magnoliopsida</taxon>
        <taxon>eudicotyledons</taxon>
        <taxon>Gunneridae</taxon>
        <taxon>Pentapetalae</taxon>
        <taxon>rosids</taxon>
        <taxon>fabids</taxon>
        <taxon>Malpighiales</taxon>
        <taxon>Salicaceae</taxon>
        <taxon>Saliceae</taxon>
        <taxon>Populus</taxon>
    </lineage>
</organism>
<dbReference type="Proteomes" id="UP000309997">
    <property type="component" value="Unassembled WGS sequence"/>
</dbReference>
<evidence type="ECO:0000313" key="2">
    <source>
        <dbReference type="Proteomes" id="UP000309997"/>
    </source>
</evidence>
<keyword evidence="2" id="KW-1185">Reference proteome</keyword>
<evidence type="ECO:0000313" key="1">
    <source>
        <dbReference type="EMBL" id="KAL3597361.1"/>
    </source>
</evidence>
<proteinExistence type="predicted"/>
<dbReference type="EMBL" id="RCHU02000004">
    <property type="protein sequence ID" value="KAL3597361.1"/>
    <property type="molecule type" value="Genomic_DNA"/>
</dbReference>
<comment type="caution">
    <text evidence="1">The sequence shown here is derived from an EMBL/GenBank/DDBJ whole genome shotgun (WGS) entry which is preliminary data.</text>
</comment>
<sequence>MEGVGAEGASVASPVAQWGHDVWRMYQYYLDKSTPHTVYRWIGTLVAVAIYCLRVCYVQGFYIIAYGLGIYILNLLIGFLSPLVDPEIDPSDGPSLPTKGSDEFKPFIRRLPEFKFWYSFTKAFVIAFVMTFFSMFDVPVFWPILLCYWIVLFVLTMRRQIAHMIKYKYIPFSLGKQSADVAEVKLYCLYSNEEDSFTFLRMNVVYVRRSKLMEGFGDENASVVSPVARWEHDAWMMHRFYLDKATPHAVYRWIGTLVIVAVYCSRLYYVRGFYIIVYGLGVYIVNLLSGFLSLLVDPEHEHADGPLLPISCSDEFKPHIRRLPEFKFWYSFTRAFIMAFAMTFFPVFDVPVVWSILLCSWTLLFVVTMGCEIRYLIRYKCTLFNIRKQKYSGKKSPASTNVSCMA</sequence>
<accession>A0ACC4CI19</accession>
<protein>
    <submittedName>
        <fullName evidence="1">Uncharacterized protein</fullName>
    </submittedName>
</protein>